<evidence type="ECO:0000256" key="2">
    <source>
        <dbReference type="ARBA" id="ARBA00022485"/>
    </source>
</evidence>
<dbReference type="GO" id="GO:0043365">
    <property type="term" value="F:[formate-C-acetyltransferase]-activating enzyme activity"/>
    <property type="evidence" value="ECO:0007669"/>
    <property type="project" value="InterPro"/>
</dbReference>
<dbReference type="GO" id="GO:0046872">
    <property type="term" value="F:metal ion binding"/>
    <property type="evidence" value="ECO:0007669"/>
    <property type="project" value="UniProtKB-KW"/>
</dbReference>
<dbReference type="PANTHER" id="PTHR30352:SF2">
    <property type="entry name" value="ANAEROBIC RIBONUCLEOSIDE-TRIPHOSPHATE REDUCTASE-ACTIVATING PROTEIN"/>
    <property type="match status" value="1"/>
</dbReference>
<proteinExistence type="predicted"/>
<dbReference type="eggNOG" id="COG0602">
    <property type="taxonomic scope" value="Bacteria"/>
</dbReference>
<organism evidence="7 8">
    <name type="scientific">Eshraghiella crossota DSM 2876</name>
    <dbReference type="NCBI Taxonomy" id="511680"/>
    <lineage>
        <taxon>Bacteria</taxon>
        <taxon>Bacillati</taxon>
        <taxon>Bacillota</taxon>
        <taxon>Clostridia</taxon>
        <taxon>Lachnospirales</taxon>
        <taxon>Lachnospiraceae</taxon>
        <taxon>Eshraghiella</taxon>
    </lineage>
</organism>
<dbReference type="GO" id="GO:0004748">
    <property type="term" value="F:ribonucleoside-diphosphate reductase activity, thioredoxin disulfide as acceptor"/>
    <property type="evidence" value="ECO:0007669"/>
    <property type="project" value="TreeGrafter"/>
</dbReference>
<name>D4RXQ7_9FIRM</name>
<gene>
    <name evidence="7" type="ORF">BUTYVIB_00608</name>
</gene>
<dbReference type="EMBL" id="ABWN01000020">
    <property type="protein sequence ID" value="EFF69139.1"/>
    <property type="molecule type" value="Genomic_DNA"/>
</dbReference>
<dbReference type="SFLD" id="SFLDS00029">
    <property type="entry name" value="Radical_SAM"/>
    <property type="match status" value="1"/>
</dbReference>
<dbReference type="Proteomes" id="UP000006238">
    <property type="component" value="Unassembled WGS sequence"/>
</dbReference>
<keyword evidence="3" id="KW-0949">S-adenosyl-L-methionine</keyword>
<sequence length="192" mass="21524">MKTEKKFSLGRIYYPVKTLGPGNRVGIWMNGCNRGCAGCISPELQHYDASKEITVKELMLMIHRIQYPIEGFTISGGEPFYNPDALNEIVQSLADVCDDILIYTGYTIEELRLQENEAINTVLNTCAALIDGSYIKELNDNRGLRGSSNQKCLIFKYQDKYKGIETADRALQNVMYGNKVLTIGIPQGDINL</sequence>
<evidence type="ECO:0000256" key="5">
    <source>
        <dbReference type="ARBA" id="ARBA00023004"/>
    </source>
</evidence>
<keyword evidence="5" id="KW-0408">Iron</keyword>
<comment type="cofactor">
    <cofactor evidence="1">
        <name>[4Fe-4S] cluster</name>
        <dbReference type="ChEBI" id="CHEBI:49883"/>
    </cofactor>
</comment>
<keyword evidence="6" id="KW-0411">Iron-sulfur</keyword>
<evidence type="ECO:0000256" key="4">
    <source>
        <dbReference type="ARBA" id="ARBA00022723"/>
    </source>
</evidence>
<dbReference type="InterPro" id="IPR007197">
    <property type="entry name" value="rSAM"/>
</dbReference>
<protein>
    <submittedName>
        <fullName evidence="7">Uncharacterized protein</fullName>
    </submittedName>
</protein>
<dbReference type="SFLD" id="SFLDF00299">
    <property type="entry name" value="anaerobic_ribonucleoside-triph"/>
    <property type="match status" value="1"/>
</dbReference>
<evidence type="ECO:0000313" key="7">
    <source>
        <dbReference type="EMBL" id="EFF69139.1"/>
    </source>
</evidence>
<dbReference type="SFLD" id="SFLDG01066">
    <property type="entry name" value="organic_radical-activating_enz"/>
    <property type="match status" value="1"/>
</dbReference>
<evidence type="ECO:0000256" key="3">
    <source>
        <dbReference type="ARBA" id="ARBA00022691"/>
    </source>
</evidence>
<dbReference type="RefSeq" id="WP_005601573.1">
    <property type="nucleotide sequence ID" value="NZ_GG663520.1"/>
</dbReference>
<accession>D4RXQ7</accession>
<dbReference type="AlphaFoldDB" id="D4RXQ7"/>
<dbReference type="SUPFAM" id="SSF102114">
    <property type="entry name" value="Radical SAM enzymes"/>
    <property type="match status" value="1"/>
</dbReference>
<dbReference type="HOGENOM" id="CLU_089926_1_0_9"/>
<evidence type="ECO:0000256" key="6">
    <source>
        <dbReference type="ARBA" id="ARBA00023014"/>
    </source>
</evidence>
<evidence type="ECO:0000256" key="1">
    <source>
        <dbReference type="ARBA" id="ARBA00001966"/>
    </source>
</evidence>
<keyword evidence="8" id="KW-1185">Reference proteome</keyword>
<dbReference type="CDD" id="cd01335">
    <property type="entry name" value="Radical_SAM"/>
    <property type="match status" value="1"/>
</dbReference>
<dbReference type="GO" id="GO:0051539">
    <property type="term" value="F:4 iron, 4 sulfur cluster binding"/>
    <property type="evidence" value="ECO:0007669"/>
    <property type="project" value="UniProtKB-KW"/>
</dbReference>
<dbReference type="Gene3D" id="3.20.20.70">
    <property type="entry name" value="Aldolase class I"/>
    <property type="match status" value="1"/>
</dbReference>
<dbReference type="InterPro" id="IPR034457">
    <property type="entry name" value="Organic_radical-activating"/>
</dbReference>
<keyword evidence="2" id="KW-0004">4Fe-4S</keyword>
<dbReference type="InterPro" id="IPR012837">
    <property type="entry name" value="NrdG"/>
</dbReference>
<comment type="caution">
    <text evidence="7">The sequence shown here is derived from an EMBL/GenBank/DDBJ whole genome shotgun (WGS) entry which is preliminary data.</text>
</comment>
<reference evidence="7 8" key="1">
    <citation type="submission" date="2010-02" db="EMBL/GenBank/DDBJ databases">
        <authorList>
            <person name="Weinstock G."/>
            <person name="Sodergren E."/>
            <person name="Clifton S."/>
            <person name="Fulton L."/>
            <person name="Fulton B."/>
            <person name="Courtney L."/>
            <person name="Fronick C."/>
            <person name="Harrison M."/>
            <person name="Strong C."/>
            <person name="Farmer C."/>
            <person name="Delahaunty K."/>
            <person name="Markovic C."/>
            <person name="Hall O."/>
            <person name="Minx P."/>
            <person name="Tomlinson C."/>
            <person name="Mitreva M."/>
            <person name="Nelson J."/>
            <person name="Hou S."/>
            <person name="Wollam A."/>
            <person name="Pepin K.H."/>
            <person name="Johnson M."/>
            <person name="Bhonagiri V."/>
            <person name="Zhang X."/>
            <person name="Suruliraj S."/>
            <person name="Warren W."/>
            <person name="Chinwalla A."/>
            <person name="Mardis E.R."/>
            <person name="Wilson R.K."/>
        </authorList>
    </citation>
    <scope>NUCLEOTIDE SEQUENCE [LARGE SCALE GENOMIC DNA]</scope>
    <source>
        <strain evidence="7 8">DSM 2876</strain>
    </source>
</reference>
<dbReference type="SFLD" id="SFLDG01063">
    <property type="entry name" value="activating_enzymes__group_1"/>
    <property type="match status" value="1"/>
</dbReference>
<keyword evidence="4" id="KW-0479">Metal-binding</keyword>
<dbReference type="InterPro" id="IPR013785">
    <property type="entry name" value="Aldolase_TIM"/>
</dbReference>
<dbReference type="InterPro" id="IPR058240">
    <property type="entry name" value="rSAM_sf"/>
</dbReference>
<evidence type="ECO:0000313" key="8">
    <source>
        <dbReference type="Proteomes" id="UP000006238"/>
    </source>
</evidence>
<dbReference type="GeneID" id="98919406"/>
<dbReference type="Pfam" id="PF13353">
    <property type="entry name" value="Fer4_12"/>
    <property type="match status" value="1"/>
</dbReference>
<dbReference type="PANTHER" id="PTHR30352">
    <property type="entry name" value="PYRUVATE FORMATE-LYASE-ACTIVATING ENZYME"/>
    <property type="match status" value="1"/>
</dbReference>